<organism evidence="2 3">
    <name type="scientific">Gossypium stocksii</name>
    <dbReference type="NCBI Taxonomy" id="47602"/>
    <lineage>
        <taxon>Eukaryota</taxon>
        <taxon>Viridiplantae</taxon>
        <taxon>Streptophyta</taxon>
        <taxon>Embryophyta</taxon>
        <taxon>Tracheophyta</taxon>
        <taxon>Spermatophyta</taxon>
        <taxon>Magnoliopsida</taxon>
        <taxon>eudicotyledons</taxon>
        <taxon>Gunneridae</taxon>
        <taxon>Pentapetalae</taxon>
        <taxon>rosids</taxon>
        <taxon>malvids</taxon>
        <taxon>Malvales</taxon>
        <taxon>Malvaceae</taxon>
        <taxon>Malvoideae</taxon>
        <taxon>Gossypium</taxon>
    </lineage>
</organism>
<gene>
    <name evidence="2" type="ORF">J1N35_040453</name>
</gene>
<dbReference type="Gene3D" id="2.60.120.10">
    <property type="entry name" value="Jelly Rolls"/>
    <property type="match status" value="1"/>
</dbReference>
<dbReference type="EMBL" id="JAIQCV010000012">
    <property type="protein sequence ID" value="KAH1038710.1"/>
    <property type="molecule type" value="Genomic_DNA"/>
</dbReference>
<protein>
    <recommendedName>
        <fullName evidence="1">Cupin type-1 domain-containing protein</fullName>
    </recommendedName>
</protein>
<comment type="caution">
    <text evidence="2">The sequence shown here is derived from an EMBL/GenBank/DDBJ whole genome shotgun (WGS) entry which is preliminary data.</text>
</comment>
<keyword evidence="3" id="KW-1185">Reference proteome</keyword>
<dbReference type="AlphaFoldDB" id="A0A9D3ZHP8"/>
<name>A0A9D3ZHP8_9ROSI</name>
<dbReference type="Pfam" id="PF00190">
    <property type="entry name" value="Cupin_1"/>
    <property type="match status" value="1"/>
</dbReference>
<dbReference type="InterPro" id="IPR014710">
    <property type="entry name" value="RmlC-like_jellyroll"/>
</dbReference>
<feature type="domain" description="Cupin type-1" evidence="1">
    <location>
        <begin position="4"/>
        <end position="50"/>
    </location>
</feature>
<sequence>MGLLVTVANVEKIPCPNTLCVIMSHIDYSPSGVNPSQAMEIVFVLEGELKHVEPYTNKKTCCPDKKCHRQEKLAIALDAYNQCE</sequence>
<reference evidence="2 3" key="1">
    <citation type="journal article" date="2021" name="Plant Biotechnol. J.">
        <title>Multi-omics assisted identification of the key and species-specific regulatory components of drought-tolerant mechanisms in Gossypium stocksii.</title>
        <authorList>
            <person name="Yu D."/>
            <person name="Ke L."/>
            <person name="Zhang D."/>
            <person name="Wu Y."/>
            <person name="Sun Y."/>
            <person name="Mei J."/>
            <person name="Sun J."/>
            <person name="Sun Y."/>
        </authorList>
    </citation>
    <scope>NUCLEOTIDE SEQUENCE [LARGE SCALE GENOMIC DNA]</scope>
    <source>
        <strain evidence="3">cv. E1</strain>
        <tissue evidence="2">Leaf</tissue>
    </source>
</reference>
<accession>A0A9D3ZHP8</accession>
<evidence type="ECO:0000313" key="3">
    <source>
        <dbReference type="Proteomes" id="UP000828251"/>
    </source>
</evidence>
<proteinExistence type="predicted"/>
<dbReference type="InterPro" id="IPR006045">
    <property type="entry name" value="Cupin_1"/>
</dbReference>
<evidence type="ECO:0000259" key="1">
    <source>
        <dbReference type="Pfam" id="PF00190"/>
    </source>
</evidence>
<dbReference type="Proteomes" id="UP000828251">
    <property type="component" value="Unassembled WGS sequence"/>
</dbReference>
<evidence type="ECO:0000313" key="2">
    <source>
        <dbReference type="EMBL" id="KAH1038710.1"/>
    </source>
</evidence>